<keyword evidence="3" id="KW-1185">Reference proteome</keyword>
<accession>A0ABX0GVB4</accession>
<dbReference type="Proteomes" id="UP000800981">
    <property type="component" value="Unassembled WGS sequence"/>
</dbReference>
<dbReference type="InterPro" id="IPR023286">
    <property type="entry name" value="ABATE_dom_sf"/>
</dbReference>
<feature type="domain" description="Zinc finger CGNR" evidence="1">
    <location>
        <begin position="149"/>
        <end position="191"/>
    </location>
</feature>
<dbReference type="Pfam" id="PF11706">
    <property type="entry name" value="zf-CGNR"/>
    <property type="match status" value="1"/>
</dbReference>
<dbReference type="Pfam" id="PF07336">
    <property type="entry name" value="ABATE"/>
    <property type="match status" value="1"/>
</dbReference>
<comment type="caution">
    <text evidence="2">The sequence shown here is derived from an EMBL/GenBank/DDBJ whole genome shotgun (WGS) entry which is preliminary data.</text>
</comment>
<dbReference type="InterPro" id="IPR021005">
    <property type="entry name" value="Znf_CGNR"/>
</dbReference>
<organism evidence="2 3">
    <name type="scientific">Motilibacter deserti</name>
    <dbReference type="NCBI Taxonomy" id="2714956"/>
    <lineage>
        <taxon>Bacteria</taxon>
        <taxon>Bacillati</taxon>
        <taxon>Actinomycetota</taxon>
        <taxon>Actinomycetes</taxon>
        <taxon>Motilibacterales</taxon>
        <taxon>Motilibacteraceae</taxon>
        <taxon>Motilibacter</taxon>
    </lineage>
</organism>
<name>A0ABX0GVB4_9ACTN</name>
<evidence type="ECO:0000313" key="2">
    <source>
        <dbReference type="EMBL" id="NHC13592.1"/>
    </source>
</evidence>
<dbReference type="SUPFAM" id="SSF160904">
    <property type="entry name" value="Jann2411-like"/>
    <property type="match status" value="1"/>
</dbReference>
<evidence type="ECO:0000313" key="3">
    <source>
        <dbReference type="Proteomes" id="UP000800981"/>
    </source>
</evidence>
<gene>
    <name evidence="2" type="ORF">G9H71_07330</name>
</gene>
<dbReference type="PANTHER" id="PTHR35525">
    <property type="entry name" value="BLL6575 PROTEIN"/>
    <property type="match status" value="1"/>
</dbReference>
<dbReference type="PANTHER" id="PTHR35525:SF3">
    <property type="entry name" value="BLL6575 PROTEIN"/>
    <property type="match status" value="1"/>
</dbReference>
<dbReference type="RefSeq" id="WP_166280208.1">
    <property type="nucleotide sequence ID" value="NZ_JAANNP010000002.1"/>
</dbReference>
<dbReference type="EMBL" id="JAANNP010000002">
    <property type="protein sequence ID" value="NHC13592.1"/>
    <property type="molecule type" value="Genomic_DNA"/>
</dbReference>
<dbReference type="InterPro" id="IPR010852">
    <property type="entry name" value="ABATE"/>
</dbReference>
<sequence>MSDAGTGAPPSAAPEHATLVRAFVNTLDVDEGTDALADAAGLSRWLASNDLLGADDEVADDDLAVARDVRAGLRAALVGHGEAAHGLLDPAEATRAVAVLDGLAARLPLHVSFAGGTPDLVAGGEGARAALAQVLVAAARSGADGSWDRLKICPDDTCAWAFFDESRNRSRAWCGSGCANKNKVRAYRSRKRAADTTAPA</sequence>
<evidence type="ECO:0000259" key="1">
    <source>
        <dbReference type="Pfam" id="PF11706"/>
    </source>
</evidence>
<dbReference type="Gene3D" id="1.10.3300.10">
    <property type="entry name" value="Jann2411-like domain"/>
    <property type="match status" value="1"/>
</dbReference>
<protein>
    <submittedName>
        <fullName evidence="2">CGNR zinc finger domain-containing protein</fullName>
    </submittedName>
</protein>
<proteinExistence type="predicted"/>
<reference evidence="2 3" key="1">
    <citation type="submission" date="2020-03" db="EMBL/GenBank/DDBJ databases">
        <title>Two novel Motilibacter sp.</title>
        <authorList>
            <person name="Liu S."/>
        </authorList>
    </citation>
    <scope>NUCLEOTIDE SEQUENCE [LARGE SCALE GENOMIC DNA]</scope>
    <source>
        <strain evidence="2 3">E257</strain>
    </source>
</reference>